<keyword evidence="5" id="KW-0699">rRNA-binding</keyword>
<feature type="domain" description="KOW" evidence="8">
    <location>
        <begin position="11"/>
        <end position="38"/>
    </location>
</feature>
<dbReference type="InterPro" id="IPR014722">
    <property type="entry name" value="Rib_uL2_dom2"/>
</dbReference>
<gene>
    <name evidence="5 9" type="primary">rplX</name>
    <name evidence="9" type="ORF">RT717_19055</name>
</gene>
<organism evidence="9 10">
    <name type="scientific">Imperialibacter roseus</name>
    <dbReference type="NCBI Taxonomy" id="1324217"/>
    <lineage>
        <taxon>Bacteria</taxon>
        <taxon>Pseudomonadati</taxon>
        <taxon>Bacteroidota</taxon>
        <taxon>Cytophagia</taxon>
        <taxon>Cytophagales</taxon>
        <taxon>Flammeovirgaceae</taxon>
        <taxon>Imperialibacter</taxon>
    </lineage>
</organism>
<dbReference type="NCBIfam" id="TIGR01079">
    <property type="entry name" value="rplX_bact"/>
    <property type="match status" value="1"/>
</dbReference>
<evidence type="ECO:0000259" key="8">
    <source>
        <dbReference type="SMART" id="SM00739"/>
    </source>
</evidence>
<evidence type="ECO:0000313" key="9">
    <source>
        <dbReference type="EMBL" id="WOK05186.1"/>
    </source>
</evidence>
<dbReference type="InterPro" id="IPR003256">
    <property type="entry name" value="Ribosomal_uL24"/>
</dbReference>
<dbReference type="PANTHER" id="PTHR12903">
    <property type="entry name" value="MITOCHONDRIAL RIBOSOMAL PROTEIN L24"/>
    <property type="match status" value="1"/>
</dbReference>
<reference evidence="9 10" key="1">
    <citation type="journal article" date="2023" name="Microbiol. Resour. Announc.">
        <title>Complete Genome Sequence of Imperialibacter roseus strain P4T.</title>
        <authorList>
            <person name="Tizabi D.R."/>
            <person name="Bachvaroff T."/>
            <person name="Hill R.T."/>
        </authorList>
    </citation>
    <scope>NUCLEOTIDE SEQUENCE [LARGE SCALE GENOMIC DNA]</scope>
    <source>
        <strain evidence="9 10">P4T</strain>
    </source>
</reference>
<dbReference type="SUPFAM" id="SSF50104">
    <property type="entry name" value="Translation proteins SH3-like domain"/>
    <property type="match status" value="1"/>
</dbReference>
<dbReference type="SMART" id="SM00739">
    <property type="entry name" value="KOW"/>
    <property type="match status" value="1"/>
</dbReference>
<dbReference type="Pfam" id="PF00467">
    <property type="entry name" value="KOW"/>
    <property type="match status" value="1"/>
</dbReference>
<dbReference type="CDD" id="cd06089">
    <property type="entry name" value="KOW_RPL26"/>
    <property type="match status" value="1"/>
</dbReference>
<dbReference type="InterPro" id="IPR005825">
    <property type="entry name" value="Ribosomal_uL24_CS"/>
</dbReference>
<comment type="subunit">
    <text evidence="5">Part of the 50S ribosomal subunit.</text>
</comment>
<evidence type="ECO:0000256" key="7">
    <source>
        <dbReference type="SAM" id="MobiDB-lite"/>
    </source>
</evidence>
<keyword evidence="3 5" id="KW-0687">Ribonucleoprotein</keyword>
<dbReference type="InterPro" id="IPR041988">
    <property type="entry name" value="Ribosomal_uL24_KOW"/>
</dbReference>
<sequence length="114" mass="12241">MKTNSKPNKLHVRKGDTVKVIAGNSRGKTGKVLEVVPGDSKAFIEGCNIITKHVKPSAQNPNGGIEKKEAPIHLSNLMVVDPSTGNATRVGRKEDKNGKLQRYAKKTGEVINNG</sequence>
<evidence type="ECO:0000256" key="6">
    <source>
        <dbReference type="RuleBase" id="RU003477"/>
    </source>
</evidence>
<keyword evidence="10" id="KW-1185">Reference proteome</keyword>
<dbReference type="RefSeq" id="WP_317487964.1">
    <property type="nucleotide sequence ID" value="NZ_CP136051.1"/>
</dbReference>
<evidence type="ECO:0000256" key="1">
    <source>
        <dbReference type="ARBA" id="ARBA00010618"/>
    </source>
</evidence>
<dbReference type="Pfam" id="PF17136">
    <property type="entry name" value="ribosomal_L24"/>
    <property type="match status" value="1"/>
</dbReference>
<comment type="function">
    <text evidence="5">One of the proteins that surrounds the polypeptide exit tunnel on the outside of the subunit.</text>
</comment>
<name>A0ABZ0IKW5_9BACT</name>
<dbReference type="PROSITE" id="PS01108">
    <property type="entry name" value="RIBOSOMAL_L24"/>
    <property type="match status" value="1"/>
</dbReference>
<proteinExistence type="inferred from homology"/>
<dbReference type="GO" id="GO:0005840">
    <property type="term" value="C:ribosome"/>
    <property type="evidence" value="ECO:0007669"/>
    <property type="project" value="UniProtKB-KW"/>
</dbReference>
<evidence type="ECO:0000256" key="3">
    <source>
        <dbReference type="ARBA" id="ARBA00023274"/>
    </source>
</evidence>
<comment type="similarity">
    <text evidence="1 5 6">Belongs to the universal ribosomal protein uL24 family.</text>
</comment>
<dbReference type="EMBL" id="CP136051">
    <property type="protein sequence ID" value="WOK05186.1"/>
    <property type="molecule type" value="Genomic_DNA"/>
</dbReference>
<protein>
    <recommendedName>
        <fullName evidence="4 5">Large ribosomal subunit protein uL24</fullName>
    </recommendedName>
</protein>
<accession>A0ABZ0IKW5</accession>
<dbReference type="Proteomes" id="UP001302349">
    <property type="component" value="Chromosome"/>
</dbReference>
<comment type="function">
    <text evidence="5">One of two assembly initiator proteins, it binds directly to the 5'-end of the 23S rRNA, where it nucleates assembly of the 50S subunit.</text>
</comment>
<dbReference type="InterPro" id="IPR057264">
    <property type="entry name" value="Ribosomal_uL24_C"/>
</dbReference>
<evidence type="ECO:0000256" key="2">
    <source>
        <dbReference type="ARBA" id="ARBA00022980"/>
    </source>
</evidence>
<dbReference type="Gene3D" id="2.30.30.30">
    <property type="match status" value="1"/>
</dbReference>
<feature type="region of interest" description="Disordered" evidence="7">
    <location>
        <begin position="81"/>
        <end position="114"/>
    </location>
</feature>
<dbReference type="HAMAP" id="MF_01326_B">
    <property type="entry name" value="Ribosomal_uL24_B"/>
    <property type="match status" value="1"/>
</dbReference>
<keyword evidence="2 5" id="KW-0689">Ribosomal protein</keyword>
<evidence type="ECO:0000313" key="10">
    <source>
        <dbReference type="Proteomes" id="UP001302349"/>
    </source>
</evidence>
<evidence type="ECO:0000256" key="4">
    <source>
        <dbReference type="ARBA" id="ARBA00035206"/>
    </source>
</evidence>
<keyword evidence="5" id="KW-0694">RNA-binding</keyword>
<dbReference type="InterPro" id="IPR008991">
    <property type="entry name" value="Translation_prot_SH3-like_sf"/>
</dbReference>
<dbReference type="InterPro" id="IPR005824">
    <property type="entry name" value="KOW"/>
</dbReference>
<evidence type="ECO:0000256" key="5">
    <source>
        <dbReference type="HAMAP-Rule" id="MF_01326"/>
    </source>
</evidence>